<feature type="domain" description="FtsK" evidence="4">
    <location>
        <begin position="131"/>
        <end position="312"/>
    </location>
</feature>
<sequence>MSIKTLLQKFKAKRELEYAFNVGGIYISKKNSGGKEIKRMPKIHEVTLFDDRTRYTFTLPNGYDPKEIDKKEYVFKQVFCRSLELKGDLKKYVLTVYKHKMTNEIKYNFCSIKGEIHEYKMPIYCGADRLGKNIIYDMSTKPHLLIAGETGSGKSTQLRQLLTTLILNFDPTELELYLGDCKKAEFHVFRNVKHVKASVTRVHEIKAMLEYIQDEMNARYELIETFGVAHIDDLPKEHKKPYMVVCIDEFVMLRKEKEIMAALIDLTALGRASNIYVVLSMQRPVKEVLDTTIRSNLTVSMGFKVRDKIESRIINTPGAENIETPGRFYMNNNGRIDELQAPFLSLDECKKLLEPYLVAPAEAKEVSEEILQIDQQDELLGGWKDEEA</sequence>
<dbReference type="PANTHER" id="PTHR22683">
    <property type="entry name" value="SPORULATION PROTEIN RELATED"/>
    <property type="match status" value="1"/>
</dbReference>
<organism evidence="5 6">
    <name type="scientific">Bacillus carboniphilus</name>
    <dbReference type="NCBI Taxonomy" id="86663"/>
    <lineage>
        <taxon>Bacteria</taxon>
        <taxon>Bacillati</taxon>
        <taxon>Bacillota</taxon>
        <taxon>Bacilli</taxon>
        <taxon>Bacillales</taxon>
        <taxon>Bacillaceae</taxon>
        <taxon>Bacillus</taxon>
    </lineage>
</organism>
<dbReference type="SUPFAM" id="SSF52540">
    <property type="entry name" value="P-loop containing nucleoside triphosphate hydrolases"/>
    <property type="match status" value="1"/>
</dbReference>
<dbReference type="RefSeq" id="WP_226540753.1">
    <property type="nucleotide sequence ID" value="NZ_CP129014.1"/>
</dbReference>
<dbReference type="InterPro" id="IPR050206">
    <property type="entry name" value="FtsK/SpoIIIE/SftA"/>
</dbReference>
<evidence type="ECO:0000259" key="4">
    <source>
        <dbReference type="PROSITE" id="PS50901"/>
    </source>
</evidence>
<dbReference type="Pfam" id="PF01580">
    <property type="entry name" value="FtsK_SpoIIIE"/>
    <property type="match status" value="1"/>
</dbReference>
<evidence type="ECO:0000256" key="2">
    <source>
        <dbReference type="ARBA" id="ARBA00022840"/>
    </source>
</evidence>
<accession>A0ABY9JYJ1</accession>
<dbReference type="InterPro" id="IPR002543">
    <property type="entry name" value="FtsK_dom"/>
</dbReference>
<name>A0ABY9JYJ1_9BACI</name>
<reference evidence="5 6" key="1">
    <citation type="submission" date="2023-06" db="EMBL/GenBank/DDBJ databases">
        <title>Five Gram-positive bacteria isolated from mangrove sediments in Shenzhen, Guangdong, China.</title>
        <authorList>
            <person name="Yu S."/>
            <person name="Zheng W."/>
            <person name="Huang Y."/>
        </authorList>
    </citation>
    <scope>NUCLEOTIDE SEQUENCE [LARGE SCALE GENOMIC DNA]</scope>
    <source>
        <strain evidence="5 6">SaN35-3</strain>
        <plasmid evidence="5 6">unnamed1</plasmid>
    </source>
</reference>
<dbReference type="PANTHER" id="PTHR22683:SF1">
    <property type="entry name" value="TYPE VII SECRETION SYSTEM PROTEIN ESSC"/>
    <property type="match status" value="1"/>
</dbReference>
<geneLocation type="plasmid" evidence="5 6">
    <name>unnamed1</name>
</geneLocation>
<dbReference type="InterPro" id="IPR027417">
    <property type="entry name" value="P-loop_NTPase"/>
</dbReference>
<dbReference type="Gene3D" id="3.40.50.300">
    <property type="entry name" value="P-loop containing nucleotide triphosphate hydrolases"/>
    <property type="match status" value="1"/>
</dbReference>
<evidence type="ECO:0000256" key="1">
    <source>
        <dbReference type="ARBA" id="ARBA00022741"/>
    </source>
</evidence>
<evidence type="ECO:0000313" key="5">
    <source>
        <dbReference type="EMBL" id="WLR44449.1"/>
    </source>
</evidence>
<evidence type="ECO:0000313" key="6">
    <source>
        <dbReference type="Proteomes" id="UP001197974"/>
    </source>
</evidence>
<keyword evidence="5" id="KW-0614">Plasmid</keyword>
<keyword evidence="2 3" id="KW-0067">ATP-binding</keyword>
<proteinExistence type="predicted"/>
<protein>
    <submittedName>
        <fullName evidence="5">FtsK/SpoIIIE domain-containing protein</fullName>
    </submittedName>
</protein>
<dbReference type="EMBL" id="CP129014">
    <property type="protein sequence ID" value="WLR44449.1"/>
    <property type="molecule type" value="Genomic_DNA"/>
</dbReference>
<keyword evidence="6" id="KW-1185">Reference proteome</keyword>
<feature type="binding site" evidence="3">
    <location>
        <begin position="148"/>
        <end position="155"/>
    </location>
    <ligand>
        <name>ATP</name>
        <dbReference type="ChEBI" id="CHEBI:30616"/>
    </ligand>
</feature>
<gene>
    <name evidence="5" type="ORF">LC087_18880</name>
</gene>
<dbReference type="Proteomes" id="UP001197974">
    <property type="component" value="Plasmid unnamed1"/>
</dbReference>
<evidence type="ECO:0000256" key="3">
    <source>
        <dbReference type="PROSITE-ProRule" id="PRU00289"/>
    </source>
</evidence>
<dbReference type="PROSITE" id="PS50901">
    <property type="entry name" value="FTSK"/>
    <property type="match status" value="1"/>
</dbReference>
<keyword evidence="1 3" id="KW-0547">Nucleotide-binding</keyword>